<dbReference type="PANTHER" id="PTHR42810:SF2">
    <property type="entry name" value="PURINE PERMEASE C1399.01C-RELATED"/>
    <property type="match status" value="1"/>
</dbReference>
<evidence type="ECO:0000313" key="10">
    <source>
        <dbReference type="Proteomes" id="UP000281332"/>
    </source>
</evidence>
<feature type="transmembrane region" description="Helical" evidence="8">
    <location>
        <begin position="114"/>
        <end position="132"/>
    </location>
</feature>
<keyword evidence="3" id="KW-0813">Transport</keyword>
<reference evidence="9 10" key="1">
    <citation type="submission" date="2018-11" db="EMBL/GenBank/DDBJ databases">
        <title>Whole genome sequencing of Pantoea sp. RIT388.</title>
        <authorList>
            <person name="Gan H.M."/>
            <person name="Hudson A.O."/>
        </authorList>
    </citation>
    <scope>NUCLEOTIDE SEQUENCE [LARGE SCALE GENOMIC DNA]</scope>
    <source>
        <strain evidence="9 10">RIT388</strain>
    </source>
</reference>
<evidence type="ECO:0000256" key="1">
    <source>
        <dbReference type="ARBA" id="ARBA00004651"/>
    </source>
</evidence>
<gene>
    <name evidence="9" type="ORF">BBB56_16975</name>
</gene>
<evidence type="ECO:0000256" key="5">
    <source>
        <dbReference type="ARBA" id="ARBA00022692"/>
    </source>
</evidence>
<organism evidence="9 10">
    <name type="scientific">Candidatus Pantoea deserta</name>
    <dbReference type="NCBI Taxonomy" id="1869313"/>
    <lineage>
        <taxon>Bacteria</taxon>
        <taxon>Pseudomonadati</taxon>
        <taxon>Pseudomonadota</taxon>
        <taxon>Gammaproteobacteria</taxon>
        <taxon>Enterobacterales</taxon>
        <taxon>Erwiniaceae</taxon>
        <taxon>Pantoea</taxon>
    </lineage>
</organism>
<comment type="subcellular location">
    <subcellularLocation>
        <location evidence="1">Cell membrane</location>
        <topology evidence="1">Multi-pass membrane protein</topology>
    </subcellularLocation>
</comment>
<feature type="transmembrane region" description="Helical" evidence="8">
    <location>
        <begin position="202"/>
        <end position="221"/>
    </location>
</feature>
<feature type="transmembrane region" description="Helical" evidence="8">
    <location>
        <begin position="241"/>
        <end position="265"/>
    </location>
</feature>
<evidence type="ECO:0000256" key="2">
    <source>
        <dbReference type="ARBA" id="ARBA00008821"/>
    </source>
</evidence>
<name>A0A3N4NT89_9GAMM</name>
<evidence type="ECO:0000256" key="8">
    <source>
        <dbReference type="SAM" id="Phobius"/>
    </source>
</evidence>
<keyword evidence="10" id="KW-1185">Reference proteome</keyword>
<dbReference type="GO" id="GO:0005886">
    <property type="term" value="C:plasma membrane"/>
    <property type="evidence" value="ECO:0007669"/>
    <property type="project" value="UniProtKB-SubCell"/>
</dbReference>
<feature type="transmembrane region" description="Helical" evidence="8">
    <location>
        <begin position="21"/>
        <end position="47"/>
    </location>
</feature>
<keyword evidence="6 8" id="KW-1133">Transmembrane helix</keyword>
<feature type="transmembrane region" description="Helical" evidence="8">
    <location>
        <begin position="83"/>
        <end position="102"/>
    </location>
</feature>
<dbReference type="InterPro" id="IPR006042">
    <property type="entry name" value="Xan_ur_permease"/>
</dbReference>
<comment type="caution">
    <text evidence="9">The sequence shown here is derived from an EMBL/GenBank/DDBJ whole genome shotgun (WGS) entry which is preliminary data.</text>
</comment>
<evidence type="ECO:0000256" key="7">
    <source>
        <dbReference type="ARBA" id="ARBA00023136"/>
    </source>
</evidence>
<dbReference type="InterPro" id="IPR006043">
    <property type="entry name" value="NCS2"/>
</dbReference>
<dbReference type="InterPro" id="IPR017588">
    <property type="entry name" value="UacT-like"/>
</dbReference>
<feature type="transmembrane region" description="Helical" evidence="8">
    <location>
        <begin position="144"/>
        <end position="164"/>
    </location>
</feature>
<dbReference type="NCBIfam" id="NF037981">
    <property type="entry name" value="NCS2_1"/>
    <property type="match status" value="1"/>
</dbReference>
<feature type="transmembrane region" description="Helical" evidence="8">
    <location>
        <begin position="360"/>
        <end position="380"/>
    </location>
</feature>
<keyword evidence="5 8" id="KW-0812">Transmembrane</keyword>
<dbReference type="PANTHER" id="PTHR42810">
    <property type="entry name" value="PURINE PERMEASE C1399.01C-RELATED"/>
    <property type="match status" value="1"/>
</dbReference>
<protein>
    <submittedName>
        <fullName evidence="9">Purine permease</fullName>
    </submittedName>
</protein>
<dbReference type="GO" id="GO:0042907">
    <property type="term" value="F:xanthine transmembrane transporter activity"/>
    <property type="evidence" value="ECO:0007669"/>
    <property type="project" value="TreeGrafter"/>
</dbReference>
<dbReference type="NCBIfam" id="TIGR03173">
    <property type="entry name" value="pbuX"/>
    <property type="match status" value="1"/>
</dbReference>
<feature type="transmembrane region" description="Helical" evidence="8">
    <location>
        <begin position="176"/>
        <end position="195"/>
    </location>
</feature>
<dbReference type="NCBIfam" id="TIGR00801">
    <property type="entry name" value="ncs2"/>
    <property type="match status" value="1"/>
</dbReference>
<dbReference type="Proteomes" id="UP000281332">
    <property type="component" value="Unassembled WGS sequence"/>
</dbReference>
<dbReference type="Pfam" id="PF00860">
    <property type="entry name" value="Xan_ur_permease"/>
    <property type="match status" value="1"/>
</dbReference>
<feature type="transmembrane region" description="Helical" evidence="8">
    <location>
        <begin position="392"/>
        <end position="411"/>
    </location>
</feature>
<accession>A0A3N4NT89</accession>
<sequence length="459" mass="47964">MSHPEENVLLYGLDEPVRPAPAFFAALQHVLASVVGIITPPLIIGSVLGLQQWIPYLISMSLLVSGMGTFLQARRIAGIGAGMICLQGTSFAFLGVILSGGMMVKSRGGSPEDIMAMIFGCTLVAALIPLLISRCVQQLRRVLTPVVTGTVITLIGISLIKVSITDWAGGHQAANFGAPANLALGALTLLVIITLNRMRNRWARLIAVIAGIAVGCVAATLSGNLVLKPLTETSWLALPGFFRFGFAFDWTIFLPIALVSVISVIEAVGDLTANCLLSQQPISGPQFQRRLQGGICADGVSCVLAAMFSAFPNTTFAQNNGVIQMTGVASRYVGMVIGAMLALLGLFPVVGALMQQIPPPVLGGATLVMFGSVVAAGIRVMTQTPLGRREMLIVAVSFGLGLGVEAVPDVLKQFPPLIGQIFGHAVTTGGVLAILLNLVLPSEQPAVSLPQSETLNKGL</sequence>
<feature type="transmembrane region" description="Helical" evidence="8">
    <location>
        <begin position="332"/>
        <end position="354"/>
    </location>
</feature>
<keyword evidence="4" id="KW-1003">Cell membrane</keyword>
<dbReference type="AlphaFoldDB" id="A0A3N4NT89"/>
<evidence type="ECO:0000256" key="6">
    <source>
        <dbReference type="ARBA" id="ARBA00022989"/>
    </source>
</evidence>
<dbReference type="RefSeq" id="WP_123802098.1">
    <property type="nucleotide sequence ID" value="NZ_RMVG01000014.1"/>
</dbReference>
<feature type="transmembrane region" description="Helical" evidence="8">
    <location>
        <begin position="417"/>
        <end position="440"/>
    </location>
</feature>
<evidence type="ECO:0000256" key="4">
    <source>
        <dbReference type="ARBA" id="ARBA00022475"/>
    </source>
</evidence>
<evidence type="ECO:0000313" key="9">
    <source>
        <dbReference type="EMBL" id="RPD97887.1"/>
    </source>
</evidence>
<dbReference type="OrthoDB" id="9805749at2"/>
<evidence type="ECO:0000256" key="3">
    <source>
        <dbReference type="ARBA" id="ARBA00022448"/>
    </source>
</evidence>
<dbReference type="EMBL" id="RMVG01000014">
    <property type="protein sequence ID" value="RPD97887.1"/>
    <property type="molecule type" value="Genomic_DNA"/>
</dbReference>
<comment type="similarity">
    <text evidence="2">Belongs to the nucleobase:cation symporter-2 (NCS2) (TC 2.A.40) family.</text>
</comment>
<keyword evidence="7 8" id="KW-0472">Membrane</keyword>
<dbReference type="PROSITE" id="PS01116">
    <property type="entry name" value="XANTH_URACIL_PERMASE"/>
    <property type="match status" value="1"/>
</dbReference>
<proteinExistence type="inferred from homology"/>